<reference evidence="8" key="1">
    <citation type="submission" date="2020-11" db="EMBL/GenBank/DDBJ databases">
        <authorList>
            <person name="Tran Van P."/>
        </authorList>
    </citation>
    <scope>NUCLEOTIDE SEQUENCE</scope>
</reference>
<dbReference type="PROSITE" id="PS51156">
    <property type="entry name" value="ELM2"/>
    <property type="match status" value="1"/>
</dbReference>
<feature type="domain" description="C2H2-type" evidence="6">
    <location>
        <begin position="161"/>
        <end position="188"/>
    </location>
</feature>
<feature type="domain" description="C2H2-type" evidence="6">
    <location>
        <begin position="107"/>
        <end position="133"/>
    </location>
</feature>
<dbReference type="InterPro" id="IPR036236">
    <property type="entry name" value="Znf_C2H2_sf"/>
</dbReference>
<dbReference type="InterPro" id="IPR013087">
    <property type="entry name" value="Znf_C2H2_type"/>
</dbReference>
<dbReference type="PANTHER" id="PTHR16089">
    <property type="entry name" value="REST COREPRESSOR COREST PROTEIN-RELATED"/>
    <property type="match status" value="1"/>
</dbReference>
<dbReference type="InterPro" id="IPR051066">
    <property type="entry name" value="Trans_reg/Corepressor"/>
</dbReference>
<evidence type="ECO:0000256" key="4">
    <source>
        <dbReference type="PROSITE-ProRule" id="PRU00042"/>
    </source>
</evidence>
<protein>
    <submittedName>
        <fullName evidence="8">Uncharacterized protein</fullName>
    </submittedName>
</protein>
<dbReference type="AlphaFoldDB" id="A0A7R9AMS3"/>
<dbReference type="GO" id="GO:0008270">
    <property type="term" value="F:zinc ion binding"/>
    <property type="evidence" value="ECO:0007669"/>
    <property type="project" value="UniProtKB-KW"/>
</dbReference>
<dbReference type="Pfam" id="PF13912">
    <property type="entry name" value="zf-C2H2_6"/>
    <property type="match status" value="1"/>
</dbReference>
<proteinExistence type="predicted"/>
<evidence type="ECO:0000313" key="8">
    <source>
        <dbReference type="EMBL" id="CAD7257036.1"/>
    </source>
</evidence>
<evidence type="ECO:0000256" key="2">
    <source>
        <dbReference type="ARBA" id="ARBA00023163"/>
    </source>
</evidence>
<dbReference type="PANTHER" id="PTHR16089:SF40">
    <property type="entry name" value="SUPPRESSOR OF ACTIVATED EGL-4 PROTEIN 1"/>
    <property type="match status" value="1"/>
</dbReference>
<evidence type="ECO:0000256" key="5">
    <source>
        <dbReference type="SAM" id="MobiDB-lite"/>
    </source>
</evidence>
<keyword evidence="1" id="KW-0805">Transcription regulation</keyword>
<dbReference type="PROSITE" id="PS50157">
    <property type="entry name" value="ZINC_FINGER_C2H2_2"/>
    <property type="match status" value="2"/>
</dbReference>
<keyword evidence="2" id="KW-0804">Transcription</keyword>
<dbReference type="SUPFAM" id="SSF57667">
    <property type="entry name" value="beta-beta-alpha zinc fingers"/>
    <property type="match status" value="1"/>
</dbReference>
<gene>
    <name evidence="8" type="ORF">TSIB3V08_LOCUS1312</name>
</gene>
<feature type="compositionally biased region" description="Basic and acidic residues" evidence="5">
    <location>
        <begin position="184"/>
        <end position="196"/>
    </location>
</feature>
<evidence type="ECO:0000256" key="3">
    <source>
        <dbReference type="ARBA" id="ARBA00023242"/>
    </source>
</evidence>
<keyword evidence="3" id="KW-0539">Nucleus</keyword>
<dbReference type="PROSITE" id="PS00028">
    <property type="entry name" value="ZINC_FINGER_C2H2_1"/>
    <property type="match status" value="2"/>
</dbReference>
<dbReference type="Gene3D" id="3.30.160.60">
    <property type="entry name" value="Classic Zinc Finger"/>
    <property type="match status" value="1"/>
</dbReference>
<sequence>MVDMYLEFACCAAVPGGGRNKEYALHLLHMCHGNIHEAMLKLMQPTPFLPSGHPLLAYDYCESDRWSADEMDSFHQGLLKHDKDFLSIAQEANDVELVSTSSETRLFVCEYPDCSASFNSRAALNGHIRIHGGGVCGRSPTPDKRPATATPPALGDLLEEFPCKICGKVFNKVKSRSAHMKSHRPPDAEPKKPKLDPHKMEAAEQTLVECSNGYTGSSRDSLEPSSHSDLRQEMGLKTTINLIALGSSHQIHRILYGDLTREIAVPWALLTRDTAVSKALPTRDIAVFQPLPTRDKAAITTRDLSVLGYNHQRHSSVSASTHQRHRSIVGSIHLRHSSIVDSIHQRHRSVVGYDHQRNSSFLGPTHHRHSSVLNSTHLRQSSVLGSRHQRHSSVLGSIHLRHSSIVDSIHQTHRSVIGYDHQRNSSFLGPTHQRHSSVLNSTHLRQSSVLGSLHQRHSSVLGSIYQNILYLGVTTHLIKASLAKSREIVCSCIQRRHWRMHRYSRRLPNRESNSNLPVIGSPVYCESGTLDRASTEVVVVKKWQADAKGSAGIGLGTAALSHHSCNKFDSGRSGFKSQSVCGEKTAGEAKKDMGGADNRKCSSERRIMYLEMEPSSSLNRKLNPMIRWHGGRGSEPAFAWRESGKPFRNPPPPSVPSTEIRISISLSSAVELNTNSALANYATEKLKALDTRGNWVPPLLRLFHKILNVGPSHLIGQRTPHSQYGIVYQLLVARIGKVELEEVNPHLREGRVENHLGKTTPSSPDRDLNLNLPSSAVRFNTTSMLANYATEAETSPIYPFTCLTPPMLPAYDAPPTWRKLQRTRLRILPVTSRPETKGEDGRAVPADVCAYLATLSITVSTLEADPSATLDDTDLIYEHTALCMQDEESMLFLESASSTLTIVPLLYSLRPYPLYPLYESCWGFSERRCSILGINTTAPRPIKAPRTTPPISSFKAPETKTCAFPPKRTSPFLPPDVRTSPDSRRRQYLQPCGPVSEETEFGIFGPLVDARFAPLVSAGVEAVGDGGCLGGILGLHGQLIAYPWLDKPHFRTRHETTP</sequence>
<dbReference type="InterPro" id="IPR000949">
    <property type="entry name" value="ELM2_dom"/>
</dbReference>
<dbReference type="GO" id="GO:0006357">
    <property type="term" value="P:regulation of transcription by RNA polymerase II"/>
    <property type="evidence" value="ECO:0007669"/>
    <property type="project" value="TreeGrafter"/>
</dbReference>
<accession>A0A7R9AMS3</accession>
<dbReference type="SMART" id="SM00355">
    <property type="entry name" value="ZnF_C2H2"/>
    <property type="match status" value="2"/>
</dbReference>
<evidence type="ECO:0000259" key="6">
    <source>
        <dbReference type="PROSITE" id="PS50157"/>
    </source>
</evidence>
<feature type="region of interest" description="Disordered" evidence="5">
    <location>
        <begin position="176"/>
        <end position="196"/>
    </location>
</feature>
<keyword evidence="4" id="KW-0479">Metal-binding</keyword>
<keyword evidence="4" id="KW-0862">Zinc</keyword>
<dbReference type="EMBL" id="OC000359">
    <property type="protein sequence ID" value="CAD7257036.1"/>
    <property type="molecule type" value="Genomic_DNA"/>
</dbReference>
<evidence type="ECO:0000259" key="7">
    <source>
        <dbReference type="PROSITE" id="PS51156"/>
    </source>
</evidence>
<keyword evidence="4" id="KW-0863">Zinc-finger</keyword>
<name>A0A7R9AMS3_TIMSH</name>
<evidence type="ECO:0000256" key="1">
    <source>
        <dbReference type="ARBA" id="ARBA00023015"/>
    </source>
</evidence>
<organism evidence="8">
    <name type="scientific">Timema shepardi</name>
    <name type="common">Walking stick</name>
    <dbReference type="NCBI Taxonomy" id="629360"/>
    <lineage>
        <taxon>Eukaryota</taxon>
        <taxon>Metazoa</taxon>
        <taxon>Ecdysozoa</taxon>
        <taxon>Arthropoda</taxon>
        <taxon>Hexapoda</taxon>
        <taxon>Insecta</taxon>
        <taxon>Pterygota</taxon>
        <taxon>Neoptera</taxon>
        <taxon>Polyneoptera</taxon>
        <taxon>Phasmatodea</taxon>
        <taxon>Timematodea</taxon>
        <taxon>Timematoidea</taxon>
        <taxon>Timematidae</taxon>
        <taxon>Timema</taxon>
    </lineage>
</organism>
<feature type="domain" description="ELM2" evidence="7">
    <location>
        <begin position="1"/>
        <end position="46"/>
    </location>
</feature>
<dbReference type="GO" id="GO:0005667">
    <property type="term" value="C:transcription regulator complex"/>
    <property type="evidence" value="ECO:0007669"/>
    <property type="project" value="TreeGrafter"/>
</dbReference>
<dbReference type="GO" id="GO:0003714">
    <property type="term" value="F:transcription corepressor activity"/>
    <property type="evidence" value="ECO:0007669"/>
    <property type="project" value="TreeGrafter"/>
</dbReference>
<dbReference type="GO" id="GO:0000118">
    <property type="term" value="C:histone deacetylase complex"/>
    <property type="evidence" value="ECO:0007669"/>
    <property type="project" value="TreeGrafter"/>
</dbReference>